<protein>
    <submittedName>
        <fullName evidence="2">Uncharacterized protein</fullName>
    </submittedName>
</protein>
<organism evidence="2 3">
    <name type="scientific">Haloterrigena turkmenica (strain ATCC 51198 / DSM 5511 / JCM 9101 / NCIMB 13204 / VKM B-1734 / 4k)</name>
    <name type="common">Halococcus turkmenicus</name>
    <dbReference type="NCBI Taxonomy" id="543526"/>
    <lineage>
        <taxon>Archaea</taxon>
        <taxon>Methanobacteriati</taxon>
        <taxon>Methanobacteriota</taxon>
        <taxon>Stenosarchaea group</taxon>
        <taxon>Halobacteria</taxon>
        <taxon>Halobacteriales</taxon>
        <taxon>Natrialbaceae</taxon>
        <taxon>Haloterrigena</taxon>
    </lineage>
</organism>
<dbReference type="Proteomes" id="UP000001903">
    <property type="component" value="Chromosome"/>
</dbReference>
<keyword evidence="1" id="KW-1133">Transmembrane helix</keyword>
<accession>D2RZ22</accession>
<dbReference type="RefSeq" id="WP_012944250.1">
    <property type="nucleotide sequence ID" value="NC_013743.1"/>
</dbReference>
<reference evidence="2 3" key="1">
    <citation type="journal article" date="2010" name="Stand. Genomic Sci.">
        <title>Complete genome sequence of Haloterrigena turkmenica type strain (4k).</title>
        <authorList>
            <person name="Saunders E."/>
            <person name="Tindall B.J."/>
            <person name="Fahnrich R."/>
            <person name="Lapidus A."/>
            <person name="Copeland A."/>
            <person name="Del Rio T.G."/>
            <person name="Lucas S."/>
            <person name="Chen F."/>
            <person name="Tice H."/>
            <person name="Cheng J.F."/>
            <person name="Han C."/>
            <person name="Detter J.C."/>
            <person name="Bruce D."/>
            <person name="Goodwin L."/>
            <person name="Chain P."/>
            <person name="Pitluck S."/>
            <person name="Pati A."/>
            <person name="Ivanova N."/>
            <person name="Mavromatis K."/>
            <person name="Chen A."/>
            <person name="Palaniappan K."/>
            <person name="Land M."/>
            <person name="Hauser L."/>
            <person name="Chang Y.J."/>
            <person name="Jeffries C.D."/>
            <person name="Brettin T."/>
            <person name="Rohde M."/>
            <person name="Goker M."/>
            <person name="Bristow J."/>
            <person name="Eisen J.A."/>
            <person name="Markowitz V."/>
            <person name="Hugenholtz P."/>
            <person name="Klenk H.P."/>
            <person name="Kyrpides N.C."/>
        </authorList>
    </citation>
    <scope>NUCLEOTIDE SEQUENCE [LARGE SCALE GENOMIC DNA]</scope>
    <source>
        <strain evidence="3">ATCC 51198 / DSM 5511 / JCM 9101 / NCIMB 13204 / VKM B-1734 / 4k</strain>
    </source>
</reference>
<feature type="transmembrane region" description="Helical" evidence="1">
    <location>
        <begin position="29"/>
        <end position="55"/>
    </location>
</feature>
<evidence type="ECO:0000313" key="3">
    <source>
        <dbReference type="Proteomes" id="UP000001903"/>
    </source>
</evidence>
<dbReference type="KEGG" id="htu:Htur_3125"/>
<dbReference type="GeneID" id="58789252"/>
<dbReference type="EMBL" id="CP001860">
    <property type="protein sequence ID" value="ADB61990.1"/>
    <property type="molecule type" value="Genomic_DNA"/>
</dbReference>
<evidence type="ECO:0000313" key="2">
    <source>
        <dbReference type="EMBL" id="ADB61990.1"/>
    </source>
</evidence>
<dbReference type="OrthoDB" id="195779at2157"/>
<keyword evidence="3" id="KW-1185">Reference proteome</keyword>
<evidence type="ECO:0000256" key="1">
    <source>
        <dbReference type="SAM" id="Phobius"/>
    </source>
</evidence>
<dbReference type="AlphaFoldDB" id="D2RZ22"/>
<keyword evidence="1" id="KW-0812">Transmembrane</keyword>
<keyword evidence="1" id="KW-0472">Membrane</keyword>
<dbReference type="eggNOG" id="arCOG10736">
    <property type="taxonomic scope" value="Archaea"/>
</dbReference>
<proteinExistence type="predicted"/>
<dbReference type="HOGENOM" id="CLU_3020843_0_0_2"/>
<sequence length="56" mass="5994">MSGLVQQTAEAIDGLSRSVWDDSSQFQKAIVAVVLIVTGLVIPVVPIVLVARYIAR</sequence>
<name>D2RZ22_HALTV</name>
<gene>
    <name evidence="2" type="ordered locus">Htur_3125</name>
</gene>